<feature type="non-terminal residue" evidence="1">
    <location>
        <position position="1"/>
    </location>
</feature>
<comment type="caution">
    <text evidence="1">The sequence shown here is derived from an EMBL/GenBank/DDBJ whole genome shotgun (WGS) entry which is preliminary data.</text>
</comment>
<organism evidence="1 2">
    <name type="scientific">Cetraspora pellucida</name>
    <dbReference type="NCBI Taxonomy" id="1433469"/>
    <lineage>
        <taxon>Eukaryota</taxon>
        <taxon>Fungi</taxon>
        <taxon>Fungi incertae sedis</taxon>
        <taxon>Mucoromycota</taxon>
        <taxon>Glomeromycotina</taxon>
        <taxon>Glomeromycetes</taxon>
        <taxon>Diversisporales</taxon>
        <taxon>Gigasporaceae</taxon>
        <taxon>Cetraspora</taxon>
    </lineage>
</organism>
<keyword evidence="2" id="KW-1185">Reference proteome</keyword>
<sequence length="389" mass="44967">QQPDESHKTYGPIIKDVTDLSIPTCDDFIDIDVLGQDNTKFQNALAPLVKKIKGWENVTEGSQLIVTRVSGALTNCVFFVENKRISDNGNPSKVVLRIYGKGADQFCDREEELKWLKFLSPYGIGPELLLIFTNGRVEKFLESTTLNSQDIKCPTTYIHIAERMASLHNMVHLNPPECDTVPLLWSNITKWYTVIANNIENFSENQRFILRKFDLPSLNNDIRILKEKLLLINSPIVLAHNDLQPGNILRLTNGSDELVAVDFEYAGYNYRGFDISNFFCEFMFDYHDPNPHVLHNDWYPKDVDKLRFLESYLSSSDPTSPLSDVVLQKLLIECEAFQLTSHIMWGLWALIQSLQSNINFNYFEYAMQRLKRFRALKNNIYRMIEKSFS</sequence>
<evidence type="ECO:0000313" key="2">
    <source>
        <dbReference type="Proteomes" id="UP000789366"/>
    </source>
</evidence>
<name>A0ACA9PMH7_9GLOM</name>
<reference evidence="1" key="1">
    <citation type="submission" date="2021-06" db="EMBL/GenBank/DDBJ databases">
        <authorList>
            <person name="Kallberg Y."/>
            <person name="Tangrot J."/>
            <person name="Rosling A."/>
        </authorList>
    </citation>
    <scope>NUCLEOTIDE SEQUENCE</scope>
    <source>
        <strain evidence="1">28 12/20/2015</strain>
    </source>
</reference>
<dbReference type="EMBL" id="CAJVPW010027688">
    <property type="protein sequence ID" value="CAG8716284.1"/>
    <property type="molecule type" value="Genomic_DNA"/>
</dbReference>
<gene>
    <name evidence="1" type="ORF">SPELUC_LOCUS12135</name>
</gene>
<evidence type="ECO:0000313" key="1">
    <source>
        <dbReference type="EMBL" id="CAG8716284.1"/>
    </source>
</evidence>
<proteinExistence type="predicted"/>
<dbReference type="Proteomes" id="UP000789366">
    <property type="component" value="Unassembled WGS sequence"/>
</dbReference>
<accession>A0ACA9PMH7</accession>
<protein>
    <submittedName>
        <fullName evidence="1">12336_t:CDS:1</fullName>
    </submittedName>
</protein>